<keyword evidence="3" id="KW-1185">Reference proteome</keyword>
<dbReference type="AlphaFoldDB" id="A0A1Y2CU89"/>
<protein>
    <recommendedName>
        <fullName evidence="1">HAM1-like N-terminal domain-containing protein</fullName>
    </recommendedName>
</protein>
<dbReference type="InterPro" id="IPR017943">
    <property type="entry name" value="Bactericidal_perm-incr_a/b_dom"/>
</dbReference>
<feature type="domain" description="HAM1-like N-terminal" evidence="1">
    <location>
        <begin position="1"/>
        <end position="131"/>
    </location>
</feature>
<reference evidence="2 3" key="1">
    <citation type="submission" date="2016-08" db="EMBL/GenBank/DDBJ databases">
        <title>A Parts List for Fungal Cellulosomes Revealed by Comparative Genomics.</title>
        <authorList>
            <consortium name="DOE Joint Genome Institute"/>
            <person name="Haitjema C.H."/>
            <person name="Gilmore S.P."/>
            <person name="Henske J.K."/>
            <person name="Solomon K.V."/>
            <person name="De Groot R."/>
            <person name="Kuo A."/>
            <person name="Mondo S.J."/>
            <person name="Salamov A.A."/>
            <person name="Labutti K."/>
            <person name="Zhao Z."/>
            <person name="Chiniquy J."/>
            <person name="Barry K."/>
            <person name="Brewer H.M."/>
            <person name="Purvine S.O."/>
            <person name="Wright A.T."/>
            <person name="Boxma B."/>
            <person name="Van Alen T."/>
            <person name="Hackstein J.H."/>
            <person name="Baker S.E."/>
            <person name="Grigoriev I.V."/>
            <person name="O'Malley M.A."/>
        </authorList>
    </citation>
    <scope>NUCLEOTIDE SEQUENCE [LARGE SCALE GENOMIC DNA]</scope>
    <source>
        <strain evidence="2 3">G1</strain>
    </source>
</reference>
<accession>A0A1Y2CU89</accession>
<comment type="caution">
    <text evidence="2">The sequence shown here is derived from an EMBL/GenBank/DDBJ whole genome shotgun (WGS) entry which is preliminary data.</text>
</comment>
<gene>
    <name evidence="2" type="ORF">LY90DRAFT_670687</name>
</gene>
<dbReference type="Gene3D" id="3.15.10.10">
    <property type="entry name" value="Bactericidal permeability-increasing protein, domain 1"/>
    <property type="match status" value="1"/>
</dbReference>
<dbReference type="PANTHER" id="PTHR31138:SF1">
    <property type="entry name" value="PDZ DOMAIN-CONTAINING PROTEIN"/>
    <property type="match status" value="1"/>
</dbReference>
<dbReference type="Pfam" id="PF19343">
    <property type="entry name" value="HAM1_N"/>
    <property type="match status" value="1"/>
</dbReference>
<evidence type="ECO:0000259" key="1">
    <source>
        <dbReference type="Pfam" id="PF19343"/>
    </source>
</evidence>
<dbReference type="SUPFAM" id="SSF55394">
    <property type="entry name" value="Bactericidal permeability-increasing protein, BPI"/>
    <property type="match status" value="1"/>
</dbReference>
<dbReference type="STRING" id="1754190.A0A1Y2CU89"/>
<sequence>MTFKKELFKDIVTISLPIIVQNIKYIPISRLEYEDANYHFVMEDIFLSSDNFLPNIMEAKLKNTSIIGLRKSINSDIRNYITLNFYEIQADIRDVPFWYHKKKGFPKMTDWGVVNFTIGGRGITIMTKFELCKNDPYRILVPRKIDCFVDDLNLEIKRSKYGILYSLGSSMINNKIRRQLILNIRKRIFDAVDNVNESLLNLRNNYKDDINFSWVKMLTL</sequence>
<evidence type="ECO:0000313" key="3">
    <source>
        <dbReference type="Proteomes" id="UP000193920"/>
    </source>
</evidence>
<dbReference type="EMBL" id="MCOG01000097">
    <property type="protein sequence ID" value="ORY50618.1"/>
    <property type="molecule type" value="Genomic_DNA"/>
</dbReference>
<dbReference type="OrthoDB" id="19394at2759"/>
<dbReference type="GO" id="GO:0008289">
    <property type="term" value="F:lipid binding"/>
    <property type="evidence" value="ECO:0007669"/>
    <property type="project" value="InterPro"/>
</dbReference>
<proteinExistence type="predicted"/>
<dbReference type="Proteomes" id="UP000193920">
    <property type="component" value="Unassembled WGS sequence"/>
</dbReference>
<name>A0A1Y2CU89_9FUNG</name>
<dbReference type="PANTHER" id="PTHR31138">
    <property type="entry name" value="CHROMOSOME 19, WHOLE GENOME SHOTGUN SEQUENCE"/>
    <property type="match status" value="1"/>
</dbReference>
<dbReference type="InterPro" id="IPR045967">
    <property type="entry name" value="HAM1-like_N"/>
</dbReference>
<organism evidence="2 3">
    <name type="scientific">Neocallimastix californiae</name>
    <dbReference type="NCBI Taxonomy" id="1754190"/>
    <lineage>
        <taxon>Eukaryota</taxon>
        <taxon>Fungi</taxon>
        <taxon>Fungi incertae sedis</taxon>
        <taxon>Chytridiomycota</taxon>
        <taxon>Chytridiomycota incertae sedis</taxon>
        <taxon>Neocallimastigomycetes</taxon>
        <taxon>Neocallimastigales</taxon>
        <taxon>Neocallimastigaceae</taxon>
        <taxon>Neocallimastix</taxon>
    </lineage>
</organism>
<evidence type="ECO:0000313" key="2">
    <source>
        <dbReference type="EMBL" id="ORY50618.1"/>
    </source>
</evidence>